<evidence type="ECO:0000313" key="1">
    <source>
        <dbReference type="EMBL" id="BDA77381.1"/>
    </source>
</evidence>
<dbReference type="EMBL" id="AP025028">
    <property type="protein sequence ID" value="BDA77381.1"/>
    <property type="molecule type" value="Genomic_DNA"/>
</dbReference>
<name>A0ABM7UG80_9LEPT</name>
<reference evidence="1 2" key="1">
    <citation type="submission" date="2021-08" db="EMBL/GenBank/DDBJ databases">
        <title>Complete genome sequence of Leptospira kobayashii strain E30.</title>
        <authorList>
            <person name="Nakao R."/>
            <person name="Nakamura S."/>
            <person name="Masuzawa T."/>
            <person name="Koizumi N."/>
        </authorList>
    </citation>
    <scope>NUCLEOTIDE SEQUENCE [LARGE SCALE GENOMIC DNA]</scope>
    <source>
        <strain evidence="1 2">E30</strain>
    </source>
</reference>
<proteinExistence type="predicted"/>
<sequence>MDIYIKKMKQLESSFLSIYPDGFQHPRLKEIGKKMKSEQLFLLAQESFAKEKFEEPLELTKAMVKVITRSPLVSLFEKPKLRDYVEALSKKDKEILSNGLYEFFYGKEELGFNLQLDVLSKGKLAKWSILTVCPTYLRPQKEIFVKPTTTKDILAYFQIPDLEYKPTPSYEFYKKYRTWINKMKTQADPSLSPSNAAFSGFLMMSLGKK</sequence>
<protein>
    <submittedName>
        <fullName evidence="1">Uncharacterized protein</fullName>
    </submittedName>
</protein>
<dbReference type="Proteomes" id="UP000245263">
    <property type="component" value="Chromosome 1"/>
</dbReference>
<gene>
    <name evidence="1" type="ORF">LPTSP3_g03110</name>
</gene>
<organism evidence="1 2">
    <name type="scientific">Leptospira kobayashii</name>
    <dbReference type="NCBI Taxonomy" id="1917830"/>
    <lineage>
        <taxon>Bacteria</taxon>
        <taxon>Pseudomonadati</taxon>
        <taxon>Spirochaetota</taxon>
        <taxon>Spirochaetia</taxon>
        <taxon>Leptospirales</taxon>
        <taxon>Leptospiraceae</taxon>
        <taxon>Leptospira</taxon>
    </lineage>
</organism>
<accession>A0ABM7UG80</accession>
<keyword evidence="2" id="KW-1185">Reference proteome</keyword>
<evidence type="ECO:0000313" key="2">
    <source>
        <dbReference type="Proteomes" id="UP000245263"/>
    </source>
</evidence>